<evidence type="ECO:0000256" key="1">
    <source>
        <dbReference type="RuleBase" id="RU003682"/>
    </source>
</evidence>
<dbReference type="PROSITE" id="PS51471">
    <property type="entry name" value="FE2OG_OXY"/>
    <property type="match status" value="1"/>
</dbReference>
<keyword evidence="1" id="KW-0479">Metal-binding</keyword>
<evidence type="ECO:0000313" key="4">
    <source>
        <dbReference type="Proteomes" id="UP000028702"/>
    </source>
</evidence>
<accession>A0A081BD61</accession>
<evidence type="ECO:0000259" key="2">
    <source>
        <dbReference type="PROSITE" id="PS51471"/>
    </source>
</evidence>
<keyword evidence="1" id="KW-0408">Iron</keyword>
<dbReference type="AlphaFoldDB" id="A0A081BD61"/>
<feature type="domain" description="Fe2OG dioxygenase" evidence="2">
    <location>
        <begin position="78"/>
        <end position="183"/>
    </location>
</feature>
<dbReference type="Pfam" id="PF13640">
    <property type="entry name" value="2OG-FeII_Oxy_3"/>
    <property type="match status" value="1"/>
</dbReference>
<dbReference type="RefSeq" id="WP_045447967.1">
    <property type="nucleotide sequence ID" value="NZ_BBIO01000013.1"/>
</dbReference>
<comment type="similarity">
    <text evidence="1">Belongs to the iron/ascorbate-dependent oxidoreductase family.</text>
</comment>
<sequence length="209" mass="24002">MSLLDLEALKNTTRKSDPYDYLVVENFIRPEVFAGVVRDYPPMTTTGSVPPSELEIKGAFAELLEEMDGPEFRALIEEKFGLDLSTYPTMFTVRGHCHKGNGKIHTDTESKIITVLLYMNERWEADGGRLRILRSGDDLENYAEEVPPYGGTLLVFRRSDKSWHGHEPFEGPRRAIQMNWVTSGKVVEKEQRRHRFTQRLKKLNPFAAD</sequence>
<keyword evidence="4" id="KW-1185">Reference proteome</keyword>
<dbReference type="InterPro" id="IPR005123">
    <property type="entry name" value="Oxoglu/Fe-dep_dioxygenase_dom"/>
</dbReference>
<protein>
    <submittedName>
        <fullName evidence="3">Conserved protein</fullName>
    </submittedName>
</protein>
<reference evidence="3 4" key="1">
    <citation type="submission" date="2014-07" db="EMBL/GenBank/DDBJ databases">
        <title>Tepidicaulis marinum gen. nov., sp. nov., a novel marine bacterium denitrifying nitrate to nitrous oxide strictly under microaerobic conditions.</title>
        <authorList>
            <person name="Takeuchi M."/>
            <person name="Yamagishi T."/>
            <person name="Kamagata Y."/>
            <person name="Oshima K."/>
            <person name="Hattori M."/>
            <person name="Katayama T."/>
            <person name="Hanada S."/>
            <person name="Tamaki H."/>
            <person name="Marumo K."/>
            <person name="Maeda H."/>
            <person name="Nedachi M."/>
            <person name="Iwasaki W."/>
            <person name="Suwa Y."/>
            <person name="Sakata S."/>
        </authorList>
    </citation>
    <scope>NUCLEOTIDE SEQUENCE [LARGE SCALE GENOMIC DNA]</scope>
    <source>
        <strain evidence="3 4">MA2</strain>
    </source>
</reference>
<dbReference type="EMBL" id="BBIO01000013">
    <property type="protein sequence ID" value="GAK45979.1"/>
    <property type="molecule type" value="Genomic_DNA"/>
</dbReference>
<dbReference type="GO" id="GO:0016491">
    <property type="term" value="F:oxidoreductase activity"/>
    <property type="evidence" value="ECO:0007669"/>
    <property type="project" value="UniProtKB-KW"/>
</dbReference>
<dbReference type="InterPro" id="IPR044862">
    <property type="entry name" value="Pro_4_hyd_alph_FE2OG_OXY"/>
</dbReference>
<name>A0A081BD61_9HYPH</name>
<organism evidence="3 4">
    <name type="scientific">Tepidicaulis marinus</name>
    <dbReference type="NCBI Taxonomy" id="1333998"/>
    <lineage>
        <taxon>Bacteria</taxon>
        <taxon>Pseudomonadati</taxon>
        <taxon>Pseudomonadota</taxon>
        <taxon>Alphaproteobacteria</taxon>
        <taxon>Hyphomicrobiales</taxon>
        <taxon>Parvibaculaceae</taxon>
        <taxon>Tepidicaulis</taxon>
    </lineage>
</organism>
<keyword evidence="1" id="KW-0560">Oxidoreductase</keyword>
<proteinExistence type="inferred from homology"/>
<comment type="caution">
    <text evidence="3">The sequence shown here is derived from an EMBL/GenBank/DDBJ whole genome shotgun (WGS) entry which is preliminary data.</text>
</comment>
<dbReference type="STRING" id="1333998.M2A_2478"/>
<dbReference type="eggNOG" id="COG3751">
    <property type="taxonomic scope" value="Bacteria"/>
</dbReference>
<gene>
    <name evidence="3" type="ORF">M2A_2478</name>
</gene>
<evidence type="ECO:0000313" key="3">
    <source>
        <dbReference type="EMBL" id="GAK45979.1"/>
    </source>
</evidence>
<dbReference type="GO" id="GO:0046872">
    <property type="term" value="F:metal ion binding"/>
    <property type="evidence" value="ECO:0007669"/>
    <property type="project" value="UniProtKB-KW"/>
</dbReference>
<dbReference type="Proteomes" id="UP000028702">
    <property type="component" value="Unassembled WGS sequence"/>
</dbReference>
<dbReference type="Gene3D" id="2.60.120.620">
    <property type="entry name" value="q2cbj1_9rhob like domain"/>
    <property type="match status" value="1"/>
</dbReference>